<dbReference type="UniPathway" id="UPA00360">
    <property type="reaction ID" value="UER00485"/>
</dbReference>
<accession>A0A2J0PJ93</accession>
<comment type="pathway">
    <text evidence="9">Glycolipid biosynthesis; KDO(2)-lipid A biosynthesis; KDO(2)-lipid A from CMP-3-deoxy-D-manno-octulosonate and lipid IV(A): step 3/4.</text>
</comment>
<dbReference type="NCBIfam" id="TIGR02207">
    <property type="entry name" value="lipid_A_htrB"/>
    <property type="match status" value="1"/>
</dbReference>
<dbReference type="GO" id="GO:0005886">
    <property type="term" value="C:plasma membrane"/>
    <property type="evidence" value="ECO:0007669"/>
    <property type="project" value="UniProtKB-SubCell"/>
</dbReference>
<comment type="function">
    <text evidence="9">Catalyzes the transfer of an acyl chain from an acyl-[acyl-carrier-protein] (ACP) to a Kdo(2)-lipid IV(A) to form a Kdo(2)-(acyl)-lipid IV(A).</text>
</comment>
<dbReference type="RefSeq" id="WP_023337344.1">
    <property type="nucleotide sequence ID" value="NC_018405.1"/>
</dbReference>
<evidence type="ECO:0000256" key="4">
    <source>
        <dbReference type="ARBA" id="ARBA00022692"/>
    </source>
</evidence>
<dbReference type="OrthoDB" id="9803456at2"/>
<dbReference type="NCBIfam" id="NF005340">
    <property type="entry name" value="PRK06860.1"/>
    <property type="match status" value="1"/>
</dbReference>
<organism evidence="10">
    <name type="scientific">Enterobacter kobei</name>
    <dbReference type="NCBI Taxonomy" id="208224"/>
    <lineage>
        <taxon>Bacteria</taxon>
        <taxon>Pseudomonadati</taxon>
        <taxon>Pseudomonadota</taxon>
        <taxon>Gammaproteobacteria</taxon>
        <taxon>Enterobacterales</taxon>
        <taxon>Enterobacteriaceae</taxon>
        <taxon>Enterobacter</taxon>
        <taxon>Enterobacter cloacae complex</taxon>
    </lineage>
</organism>
<name>A0A2J0PJ93_9ENTR</name>
<dbReference type="UniPathway" id="UPA00030"/>
<comment type="catalytic activity">
    <reaction evidence="9">
        <text>an alpha-Kdo-(2-&gt;4)-alpha-Kdo-(2-&gt;6)-lipid IVA + a fatty acyl-[ACP] = an alpha-Kdo-(2-&gt;4)-alpha-Kdo-(2-&gt;6)-(acyl)-lipid IVA + holo-[ACP]</text>
        <dbReference type="Rhea" id="RHEA:69396"/>
        <dbReference type="Rhea" id="RHEA-COMP:9685"/>
        <dbReference type="Rhea" id="RHEA-COMP:14125"/>
        <dbReference type="ChEBI" id="CHEBI:64479"/>
        <dbReference type="ChEBI" id="CHEBI:138651"/>
        <dbReference type="ChEBI" id="CHEBI:176429"/>
        <dbReference type="ChEBI" id="CHEBI:176430"/>
        <dbReference type="EC" id="2.3.1.241"/>
    </reaction>
</comment>
<keyword evidence="4 9" id="KW-0812">Transmembrane</keyword>
<dbReference type="Proteomes" id="UP000230495">
    <property type="component" value="Unassembled WGS sequence"/>
</dbReference>
<gene>
    <name evidence="9" type="primary">lpxL</name>
    <name evidence="10" type="ORF">B9Q37_12020</name>
</gene>
<evidence type="ECO:0000256" key="6">
    <source>
        <dbReference type="ARBA" id="ARBA00022989"/>
    </source>
</evidence>
<comment type="similarity">
    <text evidence="9">Belongs to the LpxL/LpxM/LpxP family.</text>
</comment>
<keyword evidence="5 9" id="KW-0448">Lipopolysaccharide biosynthesis</keyword>
<evidence type="ECO:0000256" key="2">
    <source>
        <dbReference type="ARBA" id="ARBA00022519"/>
    </source>
</evidence>
<accession>A0A181D2V2</accession>
<dbReference type="CDD" id="cd07984">
    <property type="entry name" value="LPLAT_LABLAT-like"/>
    <property type="match status" value="1"/>
</dbReference>
<dbReference type="AlphaFoldDB" id="A0A2J0PJ93"/>
<evidence type="ECO:0000256" key="7">
    <source>
        <dbReference type="ARBA" id="ARBA00023136"/>
    </source>
</evidence>
<dbReference type="GO" id="GO:0008913">
    <property type="term" value="F:Kdo2-lipid IVA acyltransferase activity"/>
    <property type="evidence" value="ECO:0007669"/>
    <property type="project" value="UniProtKB-EC"/>
</dbReference>
<protein>
    <recommendedName>
        <fullName evidence="9">Lipid A biosynthesis acyltransferase</fullName>
        <ecNumber evidence="9">2.3.1.241</ecNumber>
    </recommendedName>
    <alternativeName>
        <fullName evidence="9">Kdo(2)-lipid IV(A) acyltransferase</fullName>
    </alternativeName>
</protein>
<dbReference type="GO" id="GO:0009245">
    <property type="term" value="P:lipid A biosynthetic process"/>
    <property type="evidence" value="ECO:0007669"/>
    <property type="project" value="InterPro"/>
</dbReference>
<dbReference type="InterPro" id="IPR004960">
    <property type="entry name" value="LipA_acyltrans"/>
</dbReference>
<dbReference type="InterPro" id="IPR011920">
    <property type="entry name" value="Lipid_A_LpxL_LpxP"/>
</dbReference>
<keyword evidence="3 9" id="KW-0808">Transferase</keyword>
<keyword evidence="7 9" id="KW-0472">Membrane</keyword>
<sequence length="333" mass="38255">MTKLPRFSPAFFHPRYWLSWTGIAALWLIMLLPYPLLFRIGHRLGRLAMRLLPRRVAIARRNLELCFPQMKAEEREALLQRNFESVGMGVIETGMAWFWPEWRVRKCFTVRGYEHMEQARAQGKGVVLVGMHFLTLELGARIFGMLNPGIGVYRPNNNALLDWLQTRGRLRSNKTMLDRHDLKGMIRALKQNEILWYAPDHDYGKANSVFAPFFAVPDAATTAGSYMLVKSAQPAVIPFVPRRRADGTGYELIILEDISASLQGADKETVATQMNRAIERAVLMAPEQYMWLHRRFKTRPEGQPDRYARRKSVASRADILSADELTDRSGVQH</sequence>
<keyword evidence="1 9" id="KW-1003">Cell membrane</keyword>
<evidence type="ECO:0000256" key="9">
    <source>
        <dbReference type="HAMAP-Rule" id="MF_01942"/>
    </source>
</evidence>
<dbReference type="EC" id="2.3.1.241" evidence="9"/>
<comment type="caution">
    <text evidence="10">The sequence shown here is derived from an EMBL/GenBank/DDBJ whole genome shotgun (WGS) entry which is preliminary data.</text>
</comment>
<dbReference type="PANTHER" id="PTHR30606">
    <property type="entry name" value="LIPID A BIOSYNTHESIS LAUROYL ACYLTRANSFERASE"/>
    <property type="match status" value="1"/>
</dbReference>
<evidence type="ECO:0000256" key="8">
    <source>
        <dbReference type="ARBA" id="ARBA00023315"/>
    </source>
</evidence>
<dbReference type="EMBL" id="NEEU01000004">
    <property type="protein sequence ID" value="PJD74614.1"/>
    <property type="molecule type" value="Genomic_DNA"/>
</dbReference>
<accession>A0A0H0DFH6</accession>
<dbReference type="GO" id="GO:0036104">
    <property type="term" value="P:Kdo2-lipid A biosynthetic process"/>
    <property type="evidence" value="ECO:0007669"/>
    <property type="project" value="UniProtKB-UniRule"/>
</dbReference>
<keyword evidence="2 9" id="KW-0997">Cell inner membrane</keyword>
<keyword evidence="6 9" id="KW-1133">Transmembrane helix</keyword>
<dbReference type="HAMAP" id="MF_01942">
    <property type="entry name" value="Lipid_A_LpxL_LpxP"/>
    <property type="match status" value="1"/>
</dbReference>
<evidence type="ECO:0000256" key="5">
    <source>
        <dbReference type="ARBA" id="ARBA00022985"/>
    </source>
</evidence>
<comment type="pathway">
    <text evidence="9">Bacterial outer membrane biogenesis; lipopolysaccharide biosynthesis.</text>
</comment>
<dbReference type="PIRSF" id="PIRSF026649">
    <property type="entry name" value="MsbB"/>
    <property type="match status" value="1"/>
</dbReference>
<proteinExistence type="inferred from homology"/>
<feature type="transmembrane region" description="Helical" evidence="9">
    <location>
        <begin position="20"/>
        <end position="40"/>
    </location>
</feature>
<evidence type="ECO:0000256" key="3">
    <source>
        <dbReference type="ARBA" id="ARBA00022679"/>
    </source>
</evidence>
<evidence type="ECO:0000313" key="11">
    <source>
        <dbReference type="Proteomes" id="UP000230495"/>
    </source>
</evidence>
<feature type="short sequence motif" description="HXXXXD motif" evidence="9">
    <location>
        <begin position="132"/>
        <end position="137"/>
    </location>
</feature>
<dbReference type="PANTHER" id="PTHR30606:SF9">
    <property type="entry name" value="LIPID A BIOSYNTHESIS LAUROYLTRANSFERASE"/>
    <property type="match status" value="1"/>
</dbReference>
<evidence type="ECO:0000256" key="1">
    <source>
        <dbReference type="ARBA" id="ARBA00022475"/>
    </source>
</evidence>
<keyword evidence="8 9" id="KW-0012">Acyltransferase</keyword>
<comment type="subcellular location">
    <subcellularLocation>
        <location evidence="9">Cell inner membrane</location>
        <topology evidence="9">Single-pass membrane protein</topology>
    </subcellularLocation>
</comment>
<dbReference type="GO" id="GO:0009103">
    <property type="term" value="P:lipopolysaccharide biosynthetic process"/>
    <property type="evidence" value="ECO:0007669"/>
    <property type="project" value="UniProtKB-UniRule"/>
</dbReference>
<reference evidence="10 11" key="1">
    <citation type="journal article" date="2017" name="J. Antimicrob. Chemother.">
        <title>Characterization of the population structure, drug resistance mechanisms and plasmids of the community-associated Enterobacter cloacae complex in China.</title>
        <authorList>
            <person name="Zhou K."/>
            <person name="Yu W."/>
            <person name="Cao X."/>
            <person name="Shen P."/>
            <person name="Lu H."/>
            <person name="Luo Q."/>
            <person name="Rossen J.W.A."/>
            <person name="Xiao Y."/>
        </authorList>
    </citation>
    <scope>NUCLEOTIDE SEQUENCE [LARGE SCALE GENOMIC DNA]</scope>
    <source>
        <strain evidence="10">ECC1097</strain>
    </source>
</reference>
<evidence type="ECO:0000313" key="10">
    <source>
        <dbReference type="EMBL" id="PJD74614.1"/>
    </source>
</evidence>
<dbReference type="Pfam" id="PF03279">
    <property type="entry name" value="Lip_A_acyltrans"/>
    <property type="match status" value="1"/>
</dbReference>